<protein>
    <submittedName>
        <fullName evidence="1">Uncharacterized protein</fullName>
    </submittedName>
</protein>
<name>A0ABW7N8G3_9BACT</name>
<accession>A0ABW7N8G3</accession>
<dbReference type="RefSeq" id="WP_395417360.1">
    <property type="nucleotide sequence ID" value="NZ_JBIPKE010000016.1"/>
</dbReference>
<comment type="caution">
    <text evidence="1">The sequence shown here is derived from an EMBL/GenBank/DDBJ whole genome shotgun (WGS) entry which is preliminary data.</text>
</comment>
<dbReference type="Proteomes" id="UP001610063">
    <property type="component" value="Unassembled WGS sequence"/>
</dbReference>
<sequence>MWKPSINHSFEPMHQNELRNSEKKPSRWLFHATIIGLAMMASCKPADKTGFADDAGGEPTEIVVYNNPPSEGFDIEGSTPHAIVMADQIMNAMGGREKWDQTNVIFWNFLGVRTLLWDKANNKVRIDIPSSKMVIALDMNDMTGNVWKDQVKYTQEDSVSKYLEQGRKMWINDSYWLVMPFKLKDSGVTLTYVGEDTTRQGNRADVLRLTFKNVGVTPDNAYDVWVDFDTRLIEQWAYYKEATQDEPNFVLPWTDYQDYNGLLLSGERGDRDLTNIKVLKSVPKGAFESPEPLSLK</sequence>
<organism evidence="1 2">
    <name type="scientific">Marinoscillum luteum</name>
    <dbReference type="NCBI Taxonomy" id="861051"/>
    <lineage>
        <taxon>Bacteria</taxon>
        <taxon>Pseudomonadati</taxon>
        <taxon>Bacteroidota</taxon>
        <taxon>Cytophagia</taxon>
        <taxon>Cytophagales</taxon>
        <taxon>Reichenbachiellaceae</taxon>
        <taxon>Marinoscillum</taxon>
    </lineage>
</organism>
<proteinExistence type="predicted"/>
<dbReference type="EMBL" id="JBIPKE010000016">
    <property type="protein sequence ID" value="MFH6983833.1"/>
    <property type="molecule type" value="Genomic_DNA"/>
</dbReference>
<keyword evidence="2" id="KW-1185">Reference proteome</keyword>
<evidence type="ECO:0000313" key="2">
    <source>
        <dbReference type="Proteomes" id="UP001610063"/>
    </source>
</evidence>
<reference evidence="1 2" key="1">
    <citation type="journal article" date="2013" name="Int. J. Syst. Evol. Microbiol.">
        <title>Marinoscillum luteum sp. nov., isolated from marine sediment.</title>
        <authorList>
            <person name="Cha I.T."/>
            <person name="Park S.J."/>
            <person name="Kim S.J."/>
            <person name="Kim J.G."/>
            <person name="Jung M.Y."/>
            <person name="Shin K.S."/>
            <person name="Kwon K.K."/>
            <person name="Yang S.H."/>
            <person name="Seo Y.S."/>
            <person name="Rhee S.K."/>
        </authorList>
    </citation>
    <scope>NUCLEOTIDE SEQUENCE [LARGE SCALE GENOMIC DNA]</scope>
    <source>
        <strain evidence="1 2">KCTC 23939</strain>
    </source>
</reference>
<evidence type="ECO:0000313" key="1">
    <source>
        <dbReference type="EMBL" id="MFH6983833.1"/>
    </source>
</evidence>
<gene>
    <name evidence="1" type="ORF">ACHKAR_10295</name>
</gene>